<evidence type="ECO:0008006" key="12">
    <source>
        <dbReference type="Google" id="ProtNLM"/>
    </source>
</evidence>
<keyword evidence="2" id="KW-0813">Transport</keyword>
<keyword evidence="6 9" id="KW-1133">Transmembrane helix</keyword>
<dbReference type="PANTHER" id="PTHR30574:SF1">
    <property type="entry name" value="SULPHUR TRANSPORT DOMAIN-CONTAINING PROTEIN"/>
    <property type="match status" value="1"/>
</dbReference>
<dbReference type="AlphaFoldDB" id="A0A1V8P2S4"/>
<keyword evidence="7 9" id="KW-0472">Membrane</keyword>
<protein>
    <recommendedName>
        <fullName evidence="12">YeeE/YedE family protein</fullName>
    </recommendedName>
</protein>
<feature type="transmembrane region" description="Helical" evidence="9">
    <location>
        <begin position="132"/>
        <end position="158"/>
    </location>
</feature>
<evidence type="ECO:0000256" key="8">
    <source>
        <dbReference type="ARBA" id="ARBA00035655"/>
    </source>
</evidence>
<evidence type="ECO:0000256" key="4">
    <source>
        <dbReference type="ARBA" id="ARBA00022519"/>
    </source>
</evidence>
<keyword evidence="3" id="KW-1003">Cell membrane</keyword>
<evidence type="ECO:0000256" key="3">
    <source>
        <dbReference type="ARBA" id="ARBA00022475"/>
    </source>
</evidence>
<evidence type="ECO:0000256" key="1">
    <source>
        <dbReference type="ARBA" id="ARBA00004429"/>
    </source>
</evidence>
<keyword evidence="5 9" id="KW-0812">Transmembrane</keyword>
<accession>A0A1V8P2S4</accession>
<evidence type="ECO:0000256" key="5">
    <source>
        <dbReference type="ARBA" id="ARBA00022692"/>
    </source>
</evidence>
<dbReference type="EMBL" id="NAEW01000002">
    <property type="protein sequence ID" value="OQM42897.1"/>
    <property type="molecule type" value="Genomic_DNA"/>
</dbReference>
<gene>
    <name evidence="10" type="ORF">BZK42_04965</name>
</gene>
<feature type="transmembrane region" description="Helical" evidence="9">
    <location>
        <begin position="241"/>
        <end position="260"/>
    </location>
</feature>
<evidence type="ECO:0000313" key="11">
    <source>
        <dbReference type="Proteomes" id="UP000192573"/>
    </source>
</evidence>
<comment type="subcellular location">
    <subcellularLocation>
        <location evidence="1">Cell inner membrane</location>
        <topology evidence="1">Multi-pass membrane protein</topology>
    </subcellularLocation>
</comment>
<feature type="transmembrane region" description="Helical" evidence="9">
    <location>
        <begin position="341"/>
        <end position="361"/>
    </location>
</feature>
<organism evidence="10 11">
    <name type="scientific">Citrobacter braakii</name>
    <dbReference type="NCBI Taxonomy" id="57706"/>
    <lineage>
        <taxon>Bacteria</taxon>
        <taxon>Pseudomonadati</taxon>
        <taxon>Pseudomonadota</taxon>
        <taxon>Gammaproteobacteria</taxon>
        <taxon>Enterobacterales</taxon>
        <taxon>Enterobacteriaceae</taxon>
        <taxon>Citrobacter</taxon>
        <taxon>Citrobacter freundii complex</taxon>
    </lineage>
</organism>
<evidence type="ECO:0000256" key="7">
    <source>
        <dbReference type="ARBA" id="ARBA00023136"/>
    </source>
</evidence>
<feature type="transmembrane region" description="Helical" evidence="9">
    <location>
        <begin position="164"/>
        <end position="187"/>
    </location>
</feature>
<feature type="transmembrane region" description="Helical" evidence="9">
    <location>
        <begin position="101"/>
        <end position="120"/>
    </location>
</feature>
<dbReference type="NCBIfam" id="NF033796">
    <property type="entry name" value="selen_YedE_FdhT"/>
    <property type="match status" value="1"/>
</dbReference>
<dbReference type="InterPro" id="IPR047732">
    <property type="entry name" value="YedE-like"/>
</dbReference>
<dbReference type="PANTHER" id="PTHR30574">
    <property type="entry name" value="INNER MEMBRANE PROTEIN YEDE"/>
    <property type="match status" value="1"/>
</dbReference>
<feature type="transmembrane region" description="Helical" evidence="9">
    <location>
        <begin position="312"/>
        <end position="334"/>
    </location>
</feature>
<dbReference type="GO" id="GO:0005886">
    <property type="term" value="C:plasma membrane"/>
    <property type="evidence" value="ECO:0007669"/>
    <property type="project" value="UniProtKB-SubCell"/>
</dbReference>
<keyword evidence="4" id="KW-0997">Cell inner membrane</keyword>
<sequence length="421" mass="46512">MIGVVSTLLVTYLLSSEAQRMSWQHFKQAWLIKFWAPAPAVIAAGILSTYYFGITGTFWAVTGEFTRWGGQILQLFGVHAEEWGYYKLIHLEGSPLTRIDGMMILGMFGGCFAAALWANNVKLRMPRSRVRIMQAIVGGMIAGFGARLAMGCNLAAFFTGIPQFSLHAWFFALATAIGSWFGARFTLLPMFRIPVKMQKVSAASPLTQKPDQARRRFRLGMLVFIAMIGWALLTAMDKPKLGLAMLFGVGFGLLIERAQICFTSAFRDLWISGRTHMAKAIIFGMAVSAIGIFSYVQLGVEPKIMWAGPNAVIGGLLFGFGIVLAGGCETGWMYRAVEGQVHYWWVGLGNVIGSTILAYYWDDFAPALATNWDKVNLLNTFGPLGGLLVTYLLLFTALMLIIGWEKRFFRRAGLTPAKESV</sequence>
<dbReference type="Pfam" id="PF04143">
    <property type="entry name" value="Sulf_transp"/>
    <property type="match status" value="2"/>
</dbReference>
<comment type="similarity">
    <text evidence="8">Belongs to the TsuA/YedE (TC 9.B.102) family.</text>
</comment>
<evidence type="ECO:0000313" key="10">
    <source>
        <dbReference type="EMBL" id="OQM42897.1"/>
    </source>
</evidence>
<evidence type="ECO:0000256" key="6">
    <source>
        <dbReference type="ARBA" id="ARBA00022989"/>
    </source>
</evidence>
<feature type="transmembrane region" description="Helical" evidence="9">
    <location>
        <begin position="34"/>
        <end position="60"/>
    </location>
</feature>
<proteinExistence type="inferred from homology"/>
<comment type="caution">
    <text evidence="10">The sequence shown here is derived from an EMBL/GenBank/DDBJ whole genome shotgun (WGS) entry which is preliminary data.</text>
</comment>
<dbReference type="Proteomes" id="UP000192573">
    <property type="component" value="Unassembled WGS sequence"/>
</dbReference>
<feature type="transmembrane region" description="Helical" evidence="9">
    <location>
        <begin position="280"/>
        <end position="300"/>
    </location>
</feature>
<feature type="transmembrane region" description="Helical" evidence="9">
    <location>
        <begin position="217"/>
        <end position="235"/>
    </location>
</feature>
<evidence type="ECO:0000256" key="9">
    <source>
        <dbReference type="SAM" id="Phobius"/>
    </source>
</evidence>
<reference evidence="10 11" key="1">
    <citation type="submission" date="2017-03" db="EMBL/GenBank/DDBJ databases">
        <authorList>
            <person name="Afonso C.L."/>
            <person name="Miller P.J."/>
            <person name="Scott M.A."/>
            <person name="Spackman E."/>
            <person name="Goraichik I."/>
            <person name="Dimitrov K.M."/>
            <person name="Suarez D.L."/>
            <person name="Swayne D.E."/>
        </authorList>
    </citation>
    <scope>NUCLEOTIDE SEQUENCE [LARGE SCALE GENOMIC DNA]</scope>
    <source>
        <strain evidence="10 11">ATCC 51113</strain>
    </source>
</reference>
<evidence type="ECO:0000256" key="2">
    <source>
        <dbReference type="ARBA" id="ARBA00022448"/>
    </source>
</evidence>
<feature type="transmembrane region" description="Helical" evidence="9">
    <location>
        <begin position="381"/>
        <end position="404"/>
    </location>
</feature>
<name>A0A1V8P2S4_CITBR</name>
<dbReference type="InterPro" id="IPR007272">
    <property type="entry name" value="Sulf_transp_TsuA/YedE"/>
</dbReference>